<name>A0AAN9SQH2_PSOTE</name>
<feature type="compositionally biased region" description="Polar residues" evidence="1">
    <location>
        <begin position="227"/>
        <end position="243"/>
    </location>
</feature>
<keyword evidence="3" id="KW-1185">Reference proteome</keyword>
<organism evidence="2 3">
    <name type="scientific">Psophocarpus tetragonolobus</name>
    <name type="common">Winged bean</name>
    <name type="synonym">Dolichos tetragonolobus</name>
    <dbReference type="NCBI Taxonomy" id="3891"/>
    <lineage>
        <taxon>Eukaryota</taxon>
        <taxon>Viridiplantae</taxon>
        <taxon>Streptophyta</taxon>
        <taxon>Embryophyta</taxon>
        <taxon>Tracheophyta</taxon>
        <taxon>Spermatophyta</taxon>
        <taxon>Magnoliopsida</taxon>
        <taxon>eudicotyledons</taxon>
        <taxon>Gunneridae</taxon>
        <taxon>Pentapetalae</taxon>
        <taxon>rosids</taxon>
        <taxon>fabids</taxon>
        <taxon>Fabales</taxon>
        <taxon>Fabaceae</taxon>
        <taxon>Papilionoideae</taxon>
        <taxon>50 kb inversion clade</taxon>
        <taxon>NPAAA clade</taxon>
        <taxon>indigoferoid/millettioid clade</taxon>
        <taxon>Phaseoleae</taxon>
        <taxon>Psophocarpus</taxon>
    </lineage>
</organism>
<dbReference type="EMBL" id="JAYMYS010000003">
    <property type="protein sequence ID" value="KAK7401793.1"/>
    <property type="molecule type" value="Genomic_DNA"/>
</dbReference>
<dbReference type="AlphaFoldDB" id="A0AAN9SQH2"/>
<dbReference type="PANTHER" id="PTHR33785:SF5">
    <property type="entry name" value="SERINE_ARGININE REPETITIVE MATRIX PROTEIN"/>
    <property type="match status" value="1"/>
</dbReference>
<reference evidence="2 3" key="1">
    <citation type="submission" date="2024-01" db="EMBL/GenBank/DDBJ databases">
        <title>The genomes of 5 underutilized Papilionoideae crops provide insights into root nodulation and disease resistanc.</title>
        <authorList>
            <person name="Jiang F."/>
        </authorList>
    </citation>
    <scope>NUCLEOTIDE SEQUENCE [LARGE SCALE GENOMIC DNA]</scope>
    <source>
        <strain evidence="2">DUOXIRENSHENG_FW03</strain>
        <tissue evidence="2">Leaves</tissue>
    </source>
</reference>
<accession>A0AAN9SQH2</accession>
<evidence type="ECO:0000256" key="1">
    <source>
        <dbReference type="SAM" id="MobiDB-lite"/>
    </source>
</evidence>
<sequence>MCPFVSPFNDNPTISSITFQCFKRYANTSFHDSAFALVQKPPYKFITYEGVTKLEKWKVMEPIGNSCESSFCKDEKVEAADLLEECWFFDNLLKIKPRMTRCHSDPYPSSGLISPPDFLVKDSDVSPYSSTMKTPNNGAIVHLKKIQRAPSMPPLRLREEQQQKGSISTRSKLVHQPTNPVVSHAASKPHCAQMKGHHNSDCSKRKSKLLRTPSLPPSIGREEKFQVNDTRTGRSNKQPSTPTHIDILPPRQTSKTCSISRCRSARKSEVESLNTDGIMEMRRRYLNQKVTRRSLSDLEFEEVQGFKDLGFSFEKDTLSPSLANILPGLQEKKRDETEEDKAARRPYLSEAWLVQICAPPIPNWASYKSAGDMKEQIKFWARAVASNVQEC</sequence>
<dbReference type="Proteomes" id="UP001386955">
    <property type="component" value="Unassembled WGS sequence"/>
</dbReference>
<proteinExistence type="predicted"/>
<evidence type="ECO:0000313" key="2">
    <source>
        <dbReference type="EMBL" id="KAK7401793.1"/>
    </source>
</evidence>
<protein>
    <submittedName>
        <fullName evidence="2">Uncharacterized protein</fullName>
    </submittedName>
</protein>
<comment type="caution">
    <text evidence="2">The sequence shown here is derived from an EMBL/GenBank/DDBJ whole genome shotgun (WGS) entry which is preliminary data.</text>
</comment>
<evidence type="ECO:0000313" key="3">
    <source>
        <dbReference type="Proteomes" id="UP001386955"/>
    </source>
</evidence>
<feature type="compositionally biased region" description="Polar residues" evidence="1">
    <location>
        <begin position="163"/>
        <end position="181"/>
    </location>
</feature>
<feature type="region of interest" description="Disordered" evidence="1">
    <location>
        <begin position="147"/>
        <end position="244"/>
    </location>
</feature>
<gene>
    <name evidence="2" type="ORF">VNO78_13567</name>
</gene>
<dbReference type="PANTHER" id="PTHR33785">
    <property type="entry name" value="OS06G0550800 PROTEIN"/>
    <property type="match status" value="1"/>
</dbReference>